<evidence type="ECO:0000313" key="3">
    <source>
        <dbReference type="Proteomes" id="UP000516380"/>
    </source>
</evidence>
<dbReference type="EMBL" id="AP023343">
    <property type="protein sequence ID" value="BCI87733.1"/>
    <property type="molecule type" value="Genomic_DNA"/>
</dbReference>
<proteinExistence type="predicted"/>
<feature type="region of interest" description="Disordered" evidence="1">
    <location>
        <begin position="52"/>
        <end position="75"/>
    </location>
</feature>
<keyword evidence="3" id="KW-1185">Reference proteome</keyword>
<reference evidence="2 3" key="1">
    <citation type="submission" date="2020-07" db="EMBL/GenBank/DDBJ databases">
        <title>Mycobacterium kansasii (former subtype) with zoonotic potential isolated from diseased indoor pet cat, Japan.</title>
        <authorList>
            <person name="Fukano H."/>
            <person name="Terazono T."/>
            <person name="Hoshino Y."/>
        </authorList>
    </citation>
    <scope>NUCLEOTIDE SEQUENCE [LARGE SCALE GENOMIC DNA]</scope>
    <source>
        <strain evidence="2 3">Kuro-I</strain>
    </source>
</reference>
<organism evidence="2 3">
    <name type="scientific">Mycobacterium kansasii</name>
    <dbReference type="NCBI Taxonomy" id="1768"/>
    <lineage>
        <taxon>Bacteria</taxon>
        <taxon>Bacillati</taxon>
        <taxon>Actinomycetota</taxon>
        <taxon>Actinomycetes</taxon>
        <taxon>Mycobacteriales</taxon>
        <taxon>Mycobacteriaceae</taxon>
        <taxon>Mycobacterium</taxon>
    </lineage>
</organism>
<dbReference type="Proteomes" id="UP000516380">
    <property type="component" value="Chromosome"/>
</dbReference>
<dbReference type="AlphaFoldDB" id="A0A7G1IBP1"/>
<name>A0A7G1IBP1_MYCKA</name>
<evidence type="ECO:0000256" key="1">
    <source>
        <dbReference type="SAM" id="MobiDB-lite"/>
    </source>
</evidence>
<feature type="compositionally biased region" description="Polar residues" evidence="1">
    <location>
        <begin position="54"/>
        <end position="75"/>
    </location>
</feature>
<evidence type="ECO:0000313" key="2">
    <source>
        <dbReference type="EMBL" id="BCI87733.1"/>
    </source>
</evidence>
<accession>A0A7G1IBP1</accession>
<protein>
    <submittedName>
        <fullName evidence="2">Uncharacterized protein</fullName>
    </submittedName>
</protein>
<gene>
    <name evidence="2" type="ORF">NIIDMKKI_29390</name>
</gene>
<sequence>MEFTPTGPVDLKNGRGTPGDVTLFVDGAAVGRGEFPVTTPLRLAQGGAMLVGANTGSSVTPTTTRRLPSTAESTA</sequence>